<dbReference type="InterPro" id="IPR006307">
    <property type="entry name" value="BsaZ-like"/>
</dbReference>
<keyword evidence="5 8" id="KW-1133">Transmembrane helix</keyword>
<evidence type="ECO:0000256" key="7">
    <source>
        <dbReference type="ARBA" id="ARBA00023136"/>
    </source>
</evidence>
<evidence type="ECO:0000256" key="3">
    <source>
        <dbReference type="ARBA" id="ARBA00022475"/>
    </source>
</evidence>
<evidence type="ECO:0000256" key="5">
    <source>
        <dbReference type="ARBA" id="ARBA00022989"/>
    </source>
</evidence>
<dbReference type="InterPro" id="IPR029025">
    <property type="entry name" value="T3SS_substrate_exporter_C"/>
</dbReference>
<reference evidence="10" key="1">
    <citation type="journal article" date="2019" name="Int. J. Syst. Evol. Microbiol.">
        <title>The Global Catalogue of Microorganisms (GCM) 10K type strain sequencing project: providing services to taxonomists for standard genome sequencing and annotation.</title>
        <authorList>
            <consortium name="The Broad Institute Genomics Platform"/>
            <consortium name="The Broad Institute Genome Sequencing Center for Infectious Disease"/>
            <person name="Wu L."/>
            <person name="Ma J."/>
        </authorList>
    </citation>
    <scope>NUCLEOTIDE SEQUENCE [LARGE SCALE GENOMIC DNA]</scope>
    <source>
        <strain evidence="10">LMG 29894</strain>
    </source>
</reference>
<comment type="caution">
    <text evidence="9">The sequence shown here is derived from an EMBL/GenBank/DDBJ whole genome shotgun (WGS) entry which is preliminary data.</text>
</comment>
<dbReference type="SUPFAM" id="SSF160544">
    <property type="entry name" value="EscU C-terminal domain-like"/>
    <property type="match status" value="1"/>
</dbReference>
<dbReference type="InterPro" id="IPR006135">
    <property type="entry name" value="T3SS_substrate_exporter"/>
</dbReference>
<dbReference type="PANTHER" id="PTHR30531">
    <property type="entry name" value="FLAGELLAR BIOSYNTHETIC PROTEIN FLHB"/>
    <property type="match status" value="1"/>
</dbReference>
<accession>A0ABV8MST6</accession>
<evidence type="ECO:0000313" key="9">
    <source>
        <dbReference type="EMBL" id="MFC4160040.1"/>
    </source>
</evidence>
<dbReference type="Proteomes" id="UP001595791">
    <property type="component" value="Unassembled WGS sequence"/>
</dbReference>
<evidence type="ECO:0000256" key="1">
    <source>
        <dbReference type="ARBA" id="ARBA00004651"/>
    </source>
</evidence>
<feature type="transmembrane region" description="Helical" evidence="8">
    <location>
        <begin position="86"/>
        <end position="112"/>
    </location>
</feature>
<comment type="similarity">
    <text evidence="2">Belongs to the type III secretion exporter family.</text>
</comment>
<dbReference type="PRINTS" id="PR00950">
    <property type="entry name" value="TYPE3IMSPROT"/>
</dbReference>
<keyword evidence="3" id="KW-1003">Cell membrane</keyword>
<proteinExistence type="inferred from homology"/>
<evidence type="ECO:0000256" key="2">
    <source>
        <dbReference type="ARBA" id="ARBA00010690"/>
    </source>
</evidence>
<dbReference type="Gene3D" id="3.40.1690.10">
    <property type="entry name" value="secretion proteins EscU"/>
    <property type="match status" value="1"/>
</dbReference>
<keyword evidence="4 8" id="KW-0812">Transmembrane</keyword>
<evidence type="ECO:0000313" key="10">
    <source>
        <dbReference type="Proteomes" id="UP001595791"/>
    </source>
</evidence>
<dbReference type="Pfam" id="PF01312">
    <property type="entry name" value="Bac_export_2"/>
    <property type="match status" value="1"/>
</dbReference>
<dbReference type="EMBL" id="JBHSBU010000001">
    <property type="protein sequence ID" value="MFC4160040.1"/>
    <property type="molecule type" value="Genomic_DNA"/>
</dbReference>
<organism evidence="9 10">
    <name type="scientific">Chitinimonas lacunae</name>
    <dbReference type="NCBI Taxonomy" id="1963018"/>
    <lineage>
        <taxon>Bacteria</taxon>
        <taxon>Pseudomonadati</taxon>
        <taxon>Pseudomonadota</taxon>
        <taxon>Betaproteobacteria</taxon>
        <taxon>Neisseriales</taxon>
        <taxon>Chitinibacteraceae</taxon>
        <taxon>Chitinimonas</taxon>
    </lineage>
</organism>
<keyword evidence="6" id="KW-0843">Virulence</keyword>
<name>A0ABV8MST6_9NEIS</name>
<gene>
    <name evidence="9" type="primary">sctU</name>
    <name evidence="9" type="ORF">ACFOW7_11845</name>
</gene>
<dbReference type="NCBIfam" id="TIGR01404">
    <property type="entry name" value="FlhB_rel_III"/>
    <property type="match status" value="1"/>
</dbReference>
<evidence type="ECO:0000256" key="8">
    <source>
        <dbReference type="SAM" id="Phobius"/>
    </source>
</evidence>
<dbReference type="RefSeq" id="WP_378164438.1">
    <property type="nucleotide sequence ID" value="NZ_JBHSBU010000001.1"/>
</dbReference>
<keyword evidence="10" id="KW-1185">Reference proteome</keyword>
<comment type="subcellular location">
    <subcellularLocation>
        <location evidence="1">Cell membrane</location>
        <topology evidence="1">Multi-pass membrane protein</topology>
    </subcellularLocation>
</comment>
<sequence length="350" mass="38707">MSGEKTEQPTSKKLRDARQKGQVAHSKDFTQVLLVLALFGYLLMAGPSLMQSMAEMILLPAQLHGMPFRNALALALEQMMRDGALLLLPFLLIVLGIGIFGETLQVGILFAFESLKPSAKKLNVVDNLKNMFSAKNLVEFLKSCIKVVFLSALVYFVVRDALDPLTKLPSGGVMAIGLAVASLMRTMVINVVLCFGAIALADLAWQRYRHTKDLMMSKEEIKQEYKEMEGDPHIKGKRRHLAQEIAMGGGAERARKASVVVTNPTHFAVALYYQEAETPLPMVLAKGQDALAQRIVEVAREEGIPVLQNVPLARALYRSTPVDHVIPTDLIEPVAEVLRLVRQLAQDRLR</sequence>
<dbReference type="PANTHER" id="PTHR30531:SF14">
    <property type="entry name" value="SURFACE PRESENTATION OF ANTIGENS PROTEIN SPAS"/>
    <property type="match status" value="1"/>
</dbReference>
<protein>
    <submittedName>
        <fullName evidence="9">Type III secretion system export apparatus subunit SctU</fullName>
    </submittedName>
</protein>
<evidence type="ECO:0000256" key="4">
    <source>
        <dbReference type="ARBA" id="ARBA00022692"/>
    </source>
</evidence>
<feature type="transmembrane region" description="Helical" evidence="8">
    <location>
        <begin position="178"/>
        <end position="205"/>
    </location>
</feature>
<keyword evidence="7 8" id="KW-0472">Membrane</keyword>
<evidence type="ECO:0000256" key="6">
    <source>
        <dbReference type="ARBA" id="ARBA00023026"/>
    </source>
</evidence>
<feature type="transmembrane region" description="Helical" evidence="8">
    <location>
        <begin position="137"/>
        <end position="158"/>
    </location>
</feature>
<feature type="transmembrane region" description="Helical" evidence="8">
    <location>
        <begin position="29"/>
        <end position="50"/>
    </location>
</feature>